<evidence type="ECO:0000256" key="1">
    <source>
        <dbReference type="SAM" id="MobiDB-lite"/>
    </source>
</evidence>
<sequence>MHDDGTYIDPAFDRPRRKRSDYEPPAGVVSPSAGELLREIYTSDPTDPGPVDTPGRRRATR</sequence>
<evidence type="ECO:0000313" key="2">
    <source>
        <dbReference type="EMBL" id="MCH6165317.1"/>
    </source>
</evidence>
<gene>
    <name evidence="2" type="ORF">MMF94_06460</name>
</gene>
<dbReference type="Proteomes" id="UP001299970">
    <property type="component" value="Unassembled WGS sequence"/>
</dbReference>
<name>A0ABS9T9W6_9PSEU</name>
<evidence type="ECO:0000313" key="3">
    <source>
        <dbReference type="Proteomes" id="UP001299970"/>
    </source>
</evidence>
<reference evidence="2 3" key="1">
    <citation type="submission" date="2022-03" db="EMBL/GenBank/DDBJ databases">
        <title>Pseudonocardia alaer sp. nov., a novel actinomycete isolated from reed forest soil.</title>
        <authorList>
            <person name="Wang L."/>
        </authorList>
    </citation>
    <scope>NUCLEOTIDE SEQUENCE [LARGE SCALE GENOMIC DNA]</scope>
    <source>
        <strain evidence="2 3">Y-16303</strain>
    </source>
</reference>
<comment type="caution">
    <text evidence="2">The sequence shown here is derived from an EMBL/GenBank/DDBJ whole genome shotgun (WGS) entry which is preliminary data.</text>
</comment>
<proteinExistence type="predicted"/>
<feature type="compositionally biased region" description="Low complexity" evidence="1">
    <location>
        <begin position="44"/>
        <end position="53"/>
    </location>
</feature>
<organism evidence="2 3">
    <name type="scientific">Pseudonocardia alaniniphila</name>
    <dbReference type="NCBI Taxonomy" id="75291"/>
    <lineage>
        <taxon>Bacteria</taxon>
        <taxon>Bacillati</taxon>
        <taxon>Actinomycetota</taxon>
        <taxon>Actinomycetes</taxon>
        <taxon>Pseudonocardiales</taxon>
        <taxon>Pseudonocardiaceae</taxon>
        <taxon>Pseudonocardia</taxon>
    </lineage>
</organism>
<accession>A0ABS9T9W6</accession>
<dbReference type="EMBL" id="JAKXMK010000004">
    <property type="protein sequence ID" value="MCH6165317.1"/>
    <property type="molecule type" value="Genomic_DNA"/>
</dbReference>
<dbReference type="RefSeq" id="WP_241035341.1">
    <property type="nucleotide sequence ID" value="NZ_BAAAJF010000023.1"/>
</dbReference>
<feature type="region of interest" description="Disordered" evidence="1">
    <location>
        <begin position="1"/>
        <end position="61"/>
    </location>
</feature>
<protein>
    <submittedName>
        <fullName evidence="2">Uncharacterized protein</fullName>
    </submittedName>
</protein>
<keyword evidence="3" id="KW-1185">Reference proteome</keyword>